<dbReference type="InterPro" id="IPR046341">
    <property type="entry name" value="SET_dom_sf"/>
</dbReference>
<dbReference type="AlphaFoldDB" id="A0A6C0JRB8"/>
<dbReference type="PROSITE" id="PS50280">
    <property type="entry name" value="SET"/>
    <property type="match status" value="1"/>
</dbReference>
<protein>
    <recommendedName>
        <fullName evidence="1">SET domain-containing protein</fullName>
    </recommendedName>
</protein>
<dbReference type="Gene3D" id="2.170.270.10">
    <property type="entry name" value="SET domain"/>
    <property type="match status" value="1"/>
</dbReference>
<dbReference type="CDD" id="cd08161">
    <property type="entry name" value="SET"/>
    <property type="match status" value="1"/>
</dbReference>
<feature type="domain" description="SET" evidence="1">
    <location>
        <begin position="20"/>
        <end position="160"/>
    </location>
</feature>
<dbReference type="Pfam" id="PF00856">
    <property type="entry name" value="SET"/>
    <property type="match status" value="1"/>
</dbReference>
<organism evidence="2">
    <name type="scientific">viral metagenome</name>
    <dbReference type="NCBI Taxonomy" id="1070528"/>
    <lineage>
        <taxon>unclassified sequences</taxon>
        <taxon>metagenomes</taxon>
        <taxon>organismal metagenomes</taxon>
    </lineage>
</organism>
<dbReference type="EMBL" id="MN740696">
    <property type="protein sequence ID" value="QHU08312.1"/>
    <property type="molecule type" value="Genomic_DNA"/>
</dbReference>
<evidence type="ECO:0000313" key="2">
    <source>
        <dbReference type="EMBL" id="QHU08312.1"/>
    </source>
</evidence>
<accession>A0A6C0JRB8</accession>
<dbReference type="SUPFAM" id="SSF82199">
    <property type="entry name" value="SET domain"/>
    <property type="match status" value="1"/>
</dbReference>
<reference evidence="2" key="1">
    <citation type="journal article" date="2020" name="Nature">
        <title>Giant virus diversity and host interactions through global metagenomics.</title>
        <authorList>
            <person name="Schulz F."/>
            <person name="Roux S."/>
            <person name="Paez-Espino D."/>
            <person name="Jungbluth S."/>
            <person name="Walsh D.A."/>
            <person name="Denef V.J."/>
            <person name="McMahon K.D."/>
            <person name="Konstantinidis K.T."/>
            <person name="Eloe-Fadrosh E.A."/>
            <person name="Kyrpides N.C."/>
            <person name="Woyke T."/>
        </authorList>
    </citation>
    <scope>NUCLEOTIDE SEQUENCE</scope>
    <source>
        <strain evidence="2">GVMAG-S-1062768-28</strain>
    </source>
</reference>
<proteinExistence type="predicted"/>
<name>A0A6C0JRB8_9ZZZZ</name>
<dbReference type="InterPro" id="IPR001214">
    <property type="entry name" value="SET_dom"/>
</dbReference>
<evidence type="ECO:0000259" key="1">
    <source>
        <dbReference type="PROSITE" id="PS50280"/>
    </source>
</evidence>
<sequence>MLKILDYNYVMKNTPDPKSLKVQLKKDKMKGVGLFARKNIKKGEVIAYYRFKLFSTKNFKSKLNNMYTITVYTKDDNASRALIGDLVPESLLEPVKGIPYWAYFSNEPTFGKQHENCYIDIDLKGNYKNKSRLQAGDFMVYKLRASEDIPAGKEIVWCYGSEFFRDYVPGCTDL</sequence>